<evidence type="ECO:0000313" key="3">
    <source>
        <dbReference type="EMBL" id="AKB28813.1"/>
    </source>
</evidence>
<dbReference type="GeneID" id="69042876"/>
<dbReference type="HOGENOM" id="CLU_2519819_0_0_2"/>
<keyword evidence="1" id="KW-0238">DNA-binding</keyword>
<evidence type="ECO:0000313" key="4">
    <source>
        <dbReference type="Proteomes" id="UP000033111"/>
    </source>
</evidence>
<feature type="domain" description="HTH tetR-type" evidence="2">
    <location>
        <begin position="3"/>
        <end position="30"/>
    </location>
</feature>
<sequence length="84" mass="9019">MGAALKLFTGRGFHVTSTVQISKDAGVAKGPCLTTSQPRNYYKQPKQPLFCGQSRLSRSIKACIGKEVSIRGRIGNGGQHRGSQ</sequence>
<accession>A0A0E3P4V1</accession>
<proteinExistence type="predicted"/>
<dbReference type="KEGG" id="msw:MSSIT_2094"/>
<evidence type="ECO:0000256" key="1">
    <source>
        <dbReference type="ARBA" id="ARBA00023125"/>
    </source>
</evidence>
<dbReference type="InterPro" id="IPR001647">
    <property type="entry name" value="HTH_TetR"/>
</dbReference>
<protein>
    <recommendedName>
        <fullName evidence="2">HTH tetR-type domain-containing protein</fullName>
    </recommendedName>
</protein>
<dbReference type="PATRIC" id="fig|1434120.4.peg.2709"/>
<keyword evidence="4" id="KW-1185">Reference proteome</keyword>
<dbReference type="Proteomes" id="UP000033111">
    <property type="component" value="Chromosome"/>
</dbReference>
<dbReference type="Gene3D" id="1.10.10.60">
    <property type="entry name" value="Homeodomain-like"/>
    <property type="match status" value="1"/>
</dbReference>
<dbReference type="EMBL" id="CP009506">
    <property type="protein sequence ID" value="AKB28813.1"/>
    <property type="molecule type" value="Genomic_DNA"/>
</dbReference>
<gene>
    <name evidence="3" type="ORF">MSSIT_2094</name>
</gene>
<reference evidence="3 4" key="1">
    <citation type="submission" date="2014-07" db="EMBL/GenBank/DDBJ databases">
        <title>Methanogenic archaea and the global carbon cycle.</title>
        <authorList>
            <person name="Henriksen J.R."/>
            <person name="Luke J."/>
            <person name="Reinhart S."/>
            <person name="Benedict M.N."/>
            <person name="Youngblut N.D."/>
            <person name="Metcalf M.E."/>
            <person name="Whitaker R.J."/>
            <person name="Metcalf W.W."/>
        </authorList>
    </citation>
    <scope>NUCLEOTIDE SEQUENCE [LARGE SCALE GENOMIC DNA]</scope>
    <source>
        <strain evidence="3 4">T4/M</strain>
    </source>
</reference>
<evidence type="ECO:0000259" key="2">
    <source>
        <dbReference type="Pfam" id="PF00440"/>
    </source>
</evidence>
<name>A0A0E3P4V1_9EURY</name>
<organism evidence="3 4">
    <name type="scientific">Methanosarcina siciliae T4/M</name>
    <dbReference type="NCBI Taxonomy" id="1434120"/>
    <lineage>
        <taxon>Archaea</taxon>
        <taxon>Methanobacteriati</taxon>
        <taxon>Methanobacteriota</taxon>
        <taxon>Stenosarchaea group</taxon>
        <taxon>Methanomicrobia</taxon>
        <taxon>Methanosarcinales</taxon>
        <taxon>Methanosarcinaceae</taxon>
        <taxon>Methanosarcina</taxon>
    </lineage>
</organism>
<dbReference type="Pfam" id="PF00440">
    <property type="entry name" value="TetR_N"/>
    <property type="match status" value="1"/>
</dbReference>
<dbReference type="AlphaFoldDB" id="A0A0E3P4V1"/>
<dbReference type="GO" id="GO:0003677">
    <property type="term" value="F:DNA binding"/>
    <property type="evidence" value="ECO:0007669"/>
    <property type="project" value="UniProtKB-KW"/>
</dbReference>
<dbReference type="RefSeq" id="WP_048172420.1">
    <property type="nucleotide sequence ID" value="NZ_CP009506.1"/>
</dbReference>